<sequence length="789" mass="86277">MDEPTSGGTAPGERGYRRMRLAAMAGNLYRSGQQAVSGMKEQYAQTMGPVEGGGDGHGRTSIPGAFPDVEIHVQGHQQMVLFPSYAIRHIKRDWDRFEQMLSSQHDANGSMGAAAGDESAAKDGVYWRQEWERHEDEKAVVDVDVRGWIYSPQLGPVTRRNRMLIGLARQLSGIPPPRNDTPASNSEGGGSEPAPDSLRAHHQMHEAQREQERIEREAAQIERRGREEERVAFRGGYSERPRPGPDAASRATTRSEPNSAPVSPTQSALAYGGPQPNEMSEAELAIANANLMARIAPFMTTPLVSMPVTVFFYNETRSRSRTIMTNDAGHFNLRAALDFVPTHVKVLTNESLSAINKVAITEPKGISLISDVDDTIKRSNISGGAKEIFRNTFVRDLKDLMVDGVAGWYNEMHRMGVSIHYCSNSPWQLYPVLSTFFKAVGLPPGSLHLKQYSGMLQGIFEPVAERKKSTLDRLLRDFPQRKFILVGDSGEADLEVYTELALANPGRILAVFIRDVTTTEQAGFFDNSFGASSTSALPRRQSGPPPNDGRNRSGTPRQQTSPRLGARQQEKPRQNSGPVMGDLIDLSEPATVTSHSDSKPAGSANGRKLPPPRPAKPAALRSAPSLVGLGQQQQQQQQRQRQRGPASVPPLPARKPLPPSKTTSSTGAEAGADSPPPPPPPRRRSFWNSNADVDEQPLPPPAVGTASAAYSRSRPEPRTNKWSPAASPDSSPTLGPQVPRKVELWTRRLSRAHEQLDHLGVLLYTWRTGGDVVEEAVGIVEQAKRKMGM</sequence>
<dbReference type="InterPro" id="IPR052935">
    <property type="entry name" value="Mg2+_PAP"/>
</dbReference>
<name>A0A9P4YLR4_9HYPO</name>
<dbReference type="OrthoDB" id="2117591at2759"/>
<dbReference type="Pfam" id="PF09949">
    <property type="entry name" value="APP1_cat"/>
    <property type="match status" value="1"/>
</dbReference>
<feature type="compositionally biased region" description="Basic and acidic residues" evidence="1">
    <location>
        <begin position="203"/>
        <end position="243"/>
    </location>
</feature>
<comment type="caution">
    <text evidence="3">The sequence shown here is derived from an EMBL/GenBank/DDBJ whole genome shotgun (WGS) entry which is preliminary data.</text>
</comment>
<keyword evidence="4" id="KW-1185">Reference proteome</keyword>
<evidence type="ECO:0000259" key="2">
    <source>
        <dbReference type="Pfam" id="PF09949"/>
    </source>
</evidence>
<feature type="region of interest" description="Disordered" evidence="1">
    <location>
        <begin position="169"/>
        <end position="276"/>
    </location>
</feature>
<accession>A0A9P4YLR4</accession>
<dbReference type="RefSeq" id="XP_035317953.1">
    <property type="nucleotide sequence ID" value="XM_035466794.1"/>
</dbReference>
<dbReference type="AlphaFoldDB" id="A0A9P4YLR4"/>
<evidence type="ECO:0000256" key="1">
    <source>
        <dbReference type="SAM" id="MobiDB-lite"/>
    </source>
</evidence>
<dbReference type="Proteomes" id="UP000749293">
    <property type="component" value="Unassembled WGS sequence"/>
</dbReference>
<feature type="compositionally biased region" description="Pro residues" evidence="1">
    <location>
        <begin position="647"/>
        <end position="659"/>
    </location>
</feature>
<feature type="compositionally biased region" description="Low complexity" evidence="1">
    <location>
        <begin position="616"/>
        <end position="639"/>
    </location>
</feature>
<dbReference type="PIRSF" id="PIRSF037464">
    <property type="entry name" value="UCP037464_APP1"/>
    <property type="match status" value="1"/>
</dbReference>
<organism evidence="3 4">
    <name type="scientific">Geosmithia morbida</name>
    <dbReference type="NCBI Taxonomy" id="1094350"/>
    <lineage>
        <taxon>Eukaryota</taxon>
        <taxon>Fungi</taxon>
        <taxon>Dikarya</taxon>
        <taxon>Ascomycota</taxon>
        <taxon>Pezizomycotina</taxon>
        <taxon>Sordariomycetes</taxon>
        <taxon>Hypocreomycetidae</taxon>
        <taxon>Hypocreales</taxon>
        <taxon>Bionectriaceae</taxon>
        <taxon>Geosmithia</taxon>
    </lineage>
</organism>
<dbReference type="PANTHER" id="PTHR28208">
    <property type="entry name" value="PHOSPHATIDATE PHOSPHATASE APP1"/>
    <property type="match status" value="1"/>
</dbReference>
<reference evidence="3" key="1">
    <citation type="submission" date="2020-03" db="EMBL/GenBank/DDBJ databases">
        <title>Site-based positive gene gene selection in Geosmithia morbida across the United States reveals a broad range of putative effectors and factors for local host and environmental adapation.</title>
        <authorList>
            <person name="Onufrak A."/>
            <person name="Murdoch R.W."/>
            <person name="Gazis R."/>
            <person name="Huff M."/>
            <person name="Staton M."/>
            <person name="Klingeman W."/>
            <person name="Hadziabdic D."/>
        </authorList>
    </citation>
    <scope>NUCLEOTIDE SEQUENCE</scope>
    <source>
        <strain evidence="3">1262</strain>
    </source>
</reference>
<proteinExistence type="predicted"/>
<evidence type="ECO:0000313" key="4">
    <source>
        <dbReference type="Proteomes" id="UP000749293"/>
    </source>
</evidence>
<dbReference type="InterPro" id="IPR019236">
    <property type="entry name" value="APP1_cat"/>
</dbReference>
<dbReference type="GO" id="GO:0030479">
    <property type="term" value="C:actin cortical patch"/>
    <property type="evidence" value="ECO:0007669"/>
    <property type="project" value="TreeGrafter"/>
</dbReference>
<dbReference type="PANTHER" id="PTHR28208:SF3">
    <property type="entry name" value="PHOSPHATIDATE PHOSPHATASE APP1"/>
    <property type="match status" value="1"/>
</dbReference>
<dbReference type="EMBL" id="JAANYQ010000027">
    <property type="protein sequence ID" value="KAF4119301.1"/>
    <property type="molecule type" value="Genomic_DNA"/>
</dbReference>
<dbReference type="GeneID" id="55971048"/>
<feature type="compositionally biased region" description="Polar residues" evidence="1">
    <location>
        <begin position="552"/>
        <end position="562"/>
    </location>
</feature>
<feature type="compositionally biased region" description="Polar residues" evidence="1">
    <location>
        <begin position="250"/>
        <end position="268"/>
    </location>
</feature>
<feature type="region of interest" description="Disordered" evidence="1">
    <location>
        <begin position="525"/>
        <end position="739"/>
    </location>
</feature>
<feature type="domain" description="Phosphatidate phosphatase APP1 catalytic" evidence="2">
    <location>
        <begin position="366"/>
        <end position="515"/>
    </location>
</feature>
<protein>
    <submittedName>
        <fullName evidence="3">Phosphatidate phosphatase APP1</fullName>
    </submittedName>
</protein>
<evidence type="ECO:0000313" key="3">
    <source>
        <dbReference type="EMBL" id="KAF4119301.1"/>
    </source>
</evidence>
<dbReference type="GO" id="GO:0008195">
    <property type="term" value="F:phosphatidate phosphatase activity"/>
    <property type="evidence" value="ECO:0007669"/>
    <property type="project" value="InterPro"/>
</dbReference>
<gene>
    <name evidence="3" type="ORF">GMORB2_4820</name>
</gene>
<dbReference type="InterPro" id="IPR017210">
    <property type="entry name" value="APP1"/>
</dbReference>